<keyword evidence="10 18" id="KW-0694">RNA-binding</keyword>
<feature type="compositionally biased region" description="Basic and acidic residues" evidence="19">
    <location>
        <begin position="432"/>
        <end position="457"/>
    </location>
</feature>
<evidence type="ECO:0000256" key="6">
    <source>
        <dbReference type="ARBA" id="ARBA00022603"/>
    </source>
</evidence>
<dbReference type="GO" id="GO:0032259">
    <property type="term" value="P:methylation"/>
    <property type="evidence" value="ECO:0007669"/>
    <property type="project" value="UniProtKB-KW"/>
</dbReference>
<feature type="domain" description="SET" evidence="21">
    <location>
        <begin position="1159"/>
        <end position="1276"/>
    </location>
</feature>
<dbReference type="Pfam" id="PF11764">
    <property type="entry name" value="N-SET"/>
    <property type="match status" value="1"/>
</dbReference>
<feature type="compositionally biased region" description="Basic and acidic residues" evidence="19">
    <location>
        <begin position="920"/>
        <end position="933"/>
    </location>
</feature>
<dbReference type="PANTHER" id="PTHR45814:SF2">
    <property type="entry name" value="HISTONE-LYSINE N-METHYLTRANSFERASE SETD1"/>
    <property type="match status" value="1"/>
</dbReference>
<dbReference type="SMART" id="SM00508">
    <property type="entry name" value="PostSET"/>
    <property type="match status" value="1"/>
</dbReference>
<dbReference type="PROSITE" id="PS50868">
    <property type="entry name" value="POST_SET"/>
    <property type="match status" value="1"/>
</dbReference>
<dbReference type="InterPro" id="IPR003616">
    <property type="entry name" value="Post-SET_dom"/>
</dbReference>
<comment type="catalytic activity">
    <reaction evidence="15">
        <text>L-lysyl(4)-[histone H3] + 3 S-adenosyl-L-methionine = N(6),N(6),N(6)-trimethyl-L-lysyl(4)-[histone H3] + 3 S-adenosyl-L-homocysteine + 3 H(+)</text>
        <dbReference type="Rhea" id="RHEA:60260"/>
        <dbReference type="Rhea" id="RHEA-COMP:15537"/>
        <dbReference type="Rhea" id="RHEA-COMP:15547"/>
        <dbReference type="ChEBI" id="CHEBI:15378"/>
        <dbReference type="ChEBI" id="CHEBI:29969"/>
        <dbReference type="ChEBI" id="CHEBI:57856"/>
        <dbReference type="ChEBI" id="CHEBI:59789"/>
        <dbReference type="ChEBI" id="CHEBI:61961"/>
        <dbReference type="EC" id="2.1.1.354"/>
    </reaction>
</comment>
<dbReference type="Proteomes" id="UP000703269">
    <property type="component" value="Unassembled WGS sequence"/>
</dbReference>
<dbReference type="Gene3D" id="3.30.70.330">
    <property type="match status" value="1"/>
</dbReference>
<dbReference type="SUPFAM" id="SSF54928">
    <property type="entry name" value="RNA-binding domain, RBD"/>
    <property type="match status" value="1"/>
</dbReference>
<dbReference type="GO" id="GO:0003723">
    <property type="term" value="F:RNA binding"/>
    <property type="evidence" value="ECO:0007669"/>
    <property type="project" value="UniProtKB-UniRule"/>
</dbReference>
<dbReference type="GO" id="GO:0005694">
    <property type="term" value="C:chromosome"/>
    <property type="evidence" value="ECO:0007669"/>
    <property type="project" value="UniProtKB-SubCell"/>
</dbReference>
<feature type="region of interest" description="Disordered" evidence="19">
    <location>
        <begin position="818"/>
        <end position="945"/>
    </location>
</feature>
<dbReference type="CDD" id="cd19169">
    <property type="entry name" value="SET_SETD1"/>
    <property type="match status" value="1"/>
</dbReference>
<evidence type="ECO:0000256" key="12">
    <source>
        <dbReference type="ARBA" id="ARBA00023163"/>
    </source>
</evidence>
<evidence type="ECO:0000256" key="2">
    <source>
        <dbReference type="ARBA" id="ARBA00004286"/>
    </source>
</evidence>
<keyword evidence="7" id="KW-0808">Transferase</keyword>
<feature type="region of interest" description="Disordered" evidence="19">
    <location>
        <begin position="1095"/>
        <end position="1122"/>
    </location>
</feature>
<dbReference type="InterPro" id="IPR046341">
    <property type="entry name" value="SET_dom_sf"/>
</dbReference>
<feature type="compositionally biased region" description="Pro residues" evidence="19">
    <location>
        <begin position="190"/>
        <end position="216"/>
    </location>
</feature>
<dbReference type="SMART" id="SM01291">
    <property type="entry name" value="N-SET"/>
    <property type="match status" value="1"/>
</dbReference>
<keyword evidence="13" id="KW-0539">Nucleus</keyword>
<feature type="compositionally biased region" description="Low complexity" evidence="19">
    <location>
        <begin position="607"/>
        <end position="616"/>
    </location>
</feature>
<evidence type="ECO:0000256" key="18">
    <source>
        <dbReference type="PROSITE-ProRule" id="PRU00176"/>
    </source>
</evidence>
<evidence type="ECO:0000256" key="14">
    <source>
        <dbReference type="ARBA" id="ARBA00030093"/>
    </source>
</evidence>
<dbReference type="FunFam" id="2.170.270.10:FF:000010">
    <property type="entry name" value="Histone-lysine N-methyltransferase"/>
    <property type="match status" value="1"/>
</dbReference>
<feature type="region of interest" description="Disordered" evidence="19">
    <location>
        <begin position="505"/>
        <end position="631"/>
    </location>
</feature>
<feature type="region of interest" description="Disordered" evidence="19">
    <location>
        <begin position="432"/>
        <end position="482"/>
    </location>
</feature>
<feature type="compositionally biased region" description="Low complexity" evidence="19">
    <location>
        <begin position="1095"/>
        <end position="1117"/>
    </location>
</feature>
<evidence type="ECO:0000313" key="23">
    <source>
        <dbReference type="EMBL" id="GJE93187.1"/>
    </source>
</evidence>
<evidence type="ECO:0000256" key="16">
    <source>
        <dbReference type="ARBA" id="ARBA00047583"/>
    </source>
</evidence>
<feature type="compositionally biased region" description="Low complexity" evidence="19">
    <location>
        <begin position="10"/>
        <end position="23"/>
    </location>
</feature>
<evidence type="ECO:0000256" key="10">
    <source>
        <dbReference type="ARBA" id="ARBA00022884"/>
    </source>
</evidence>
<organism evidence="23 24">
    <name type="scientific">Phanerochaete sordida</name>
    <dbReference type="NCBI Taxonomy" id="48140"/>
    <lineage>
        <taxon>Eukaryota</taxon>
        <taxon>Fungi</taxon>
        <taxon>Dikarya</taxon>
        <taxon>Basidiomycota</taxon>
        <taxon>Agaricomycotina</taxon>
        <taxon>Agaricomycetes</taxon>
        <taxon>Polyporales</taxon>
        <taxon>Phanerochaetaceae</taxon>
        <taxon>Phanerochaete</taxon>
    </lineage>
</organism>
<dbReference type="InterPro" id="IPR024657">
    <property type="entry name" value="COMPASS_Set1_N-SET"/>
</dbReference>
<evidence type="ECO:0000259" key="22">
    <source>
        <dbReference type="PROSITE" id="PS50868"/>
    </source>
</evidence>
<dbReference type="Gene3D" id="2.170.270.10">
    <property type="entry name" value="SET domain"/>
    <property type="match status" value="1"/>
</dbReference>
<dbReference type="InterPro" id="IPR035979">
    <property type="entry name" value="RBD_domain_sf"/>
</dbReference>
<evidence type="ECO:0000259" key="20">
    <source>
        <dbReference type="PROSITE" id="PS50102"/>
    </source>
</evidence>
<evidence type="ECO:0000259" key="21">
    <source>
        <dbReference type="PROSITE" id="PS50280"/>
    </source>
</evidence>
<keyword evidence="9" id="KW-0156">Chromatin regulator</keyword>
<dbReference type="OrthoDB" id="308383at2759"/>
<evidence type="ECO:0000256" key="19">
    <source>
        <dbReference type="SAM" id="MobiDB-lite"/>
    </source>
</evidence>
<dbReference type="InterPro" id="IPR037841">
    <property type="entry name" value="SET_SETD1A/B"/>
</dbReference>
<evidence type="ECO:0000256" key="5">
    <source>
        <dbReference type="ARBA" id="ARBA00022454"/>
    </source>
</evidence>
<evidence type="ECO:0000256" key="7">
    <source>
        <dbReference type="ARBA" id="ARBA00022679"/>
    </source>
</evidence>
<dbReference type="SMART" id="SM00317">
    <property type="entry name" value="SET"/>
    <property type="match status" value="1"/>
</dbReference>
<comment type="catalytic activity">
    <reaction evidence="17">
        <text>N(6),N(6)-dimethyl-L-lysyl(4)-[histone H3] + S-adenosyl-L-methionine = N(6),N(6),N(6)-trimethyl-L-lysyl(4)-[histone H3] + S-adenosyl-L-homocysteine + H(+)</text>
        <dbReference type="Rhea" id="RHEA:60272"/>
        <dbReference type="Rhea" id="RHEA-COMP:15537"/>
        <dbReference type="Rhea" id="RHEA-COMP:15540"/>
        <dbReference type="ChEBI" id="CHEBI:15378"/>
        <dbReference type="ChEBI" id="CHEBI:57856"/>
        <dbReference type="ChEBI" id="CHEBI:59789"/>
        <dbReference type="ChEBI" id="CHEBI:61961"/>
        <dbReference type="ChEBI" id="CHEBI:61976"/>
    </reaction>
</comment>
<keyword evidence="5" id="KW-0158">Chromosome</keyword>
<dbReference type="SMART" id="SM00360">
    <property type="entry name" value="RRM"/>
    <property type="match status" value="1"/>
</dbReference>
<dbReference type="SUPFAM" id="SSF82199">
    <property type="entry name" value="SET domain"/>
    <property type="match status" value="1"/>
</dbReference>
<name>A0A9P3GCF1_9APHY</name>
<dbReference type="GO" id="GO:0048188">
    <property type="term" value="C:Set1C/COMPASS complex"/>
    <property type="evidence" value="ECO:0007669"/>
    <property type="project" value="InterPro"/>
</dbReference>
<feature type="domain" description="RRM" evidence="20">
    <location>
        <begin position="329"/>
        <end position="418"/>
    </location>
</feature>
<reference evidence="23 24" key="1">
    <citation type="submission" date="2021-08" db="EMBL/GenBank/DDBJ databases">
        <title>Draft Genome Sequence of Phanerochaete sordida strain YK-624.</title>
        <authorList>
            <person name="Mori T."/>
            <person name="Dohra H."/>
            <person name="Suzuki T."/>
            <person name="Kawagishi H."/>
            <person name="Hirai H."/>
        </authorList>
    </citation>
    <scope>NUCLEOTIDE SEQUENCE [LARGE SCALE GENOMIC DNA]</scope>
    <source>
        <strain evidence="23 24">YK-624</strain>
    </source>
</reference>
<feature type="compositionally biased region" description="Low complexity" evidence="19">
    <location>
        <begin position="566"/>
        <end position="575"/>
    </location>
</feature>
<dbReference type="PANTHER" id="PTHR45814">
    <property type="entry name" value="HISTONE-LYSINE N-METHYLTRANSFERASE SETD1"/>
    <property type="match status" value="1"/>
</dbReference>
<feature type="compositionally biased region" description="Low complexity" evidence="19">
    <location>
        <begin position="458"/>
        <end position="472"/>
    </location>
</feature>
<dbReference type="PROSITE" id="PS50102">
    <property type="entry name" value="RRM"/>
    <property type="match status" value="1"/>
</dbReference>
<evidence type="ECO:0000313" key="24">
    <source>
        <dbReference type="Proteomes" id="UP000703269"/>
    </source>
</evidence>
<feature type="compositionally biased region" description="Pro residues" evidence="19">
    <location>
        <begin position="47"/>
        <end position="59"/>
    </location>
</feature>
<dbReference type="InterPro" id="IPR000504">
    <property type="entry name" value="RRM_dom"/>
</dbReference>
<comment type="caution">
    <text evidence="23">The sequence shown here is derived from an EMBL/GenBank/DDBJ whole genome shotgun (WGS) entry which is preliminary data.</text>
</comment>
<feature type="region of interest" description="Disordered" evidence="19">
    <location>
        <begin position="287"/>
        <end position="306"/>
    </location>
</feature>
<dbReference type="InterPro" id="IPR044570">
    <property type="entry name" value="Set1-like"/>
</dbReference>
<evidence type="ECO:0000256" key="11">
    <source>
        <dbReference type="ARBA" id="ARBA00023015"/>
    </source>
</evidence>
<evidence type="ECO:0000256" key="15">
    <source>
        <dbReference type="ARBA" id="ARBA00047571"/>
    </source>
</evidence>
<dbReference type="Pfam" id="PF11767">
    <property type="entry name" value="SET_assoc"/>
    <property type="match status" value="1"/>
</dbReference>
<feature type="compositionally biased region" description="Acidic residues" evidence="19">
    <location>
        <begin position="878"/>
        <end position="887"/>
    </location>
</feature>
<comment type="catalytic activity">
    <reaction evidence="16">
        <text>N(6)-methyl-L-lysyl(4)-[histone H3] + S-adenosyl-L-methionine = N(6),N(6)-dimethyl-L-lysyl(4)-[histone H3] + S-adenosyl-L-homocysteine + H(+)</text>
        <dbReference type="Rhea" id="RHEA:60268"/>
        <dbReference type="Rhea" id="RHEA-COMP:15540"/>
        <dbReference type="Rhea" id="RHEA-COMP:15543"/>
        <dbReference type="ChEBI" id="CHEBI:15378"/>
        <dbReference type="ChEBI" id="CHEBI:57856"/>
        <dbReference type="ChEBI" id="CHEBI:59789"/>
        <dbReference type="ChEBI" id="CHEBI:61929"/>
        <dbReference type="ChEBI" id="CHEBI:61976"/>
    </reaction>
</comment>
<dbReference type="EMBL" id="BPQB01000030">
    <property type="protein sequence ID" value="GJE93187.1"/>
    <property type="molecule type" value="Genomic_DNA"/>
</dbReference>
<evidence type="ECO:0000256" key="1">
    <source>
        <dbReference type="ARBA" id="ARBA00004123"/>
    </source>
</evidence>
<feature type="domain" description="Post-SET" evidence="22">
    <location>
        <begin position="1282"/>
        <end position="1298"/>
    </location>
</feature>
<evidence type="ECO:0000256" key="9">
    <source>
        <dbReference type="ARBA" id="ARBA00022853"/>
    </source>
</evidence>
<dbReference type="Pfam" id="PF00076">
    <property type="entry name" value="RRM_1"/>
    <property type="match status" value="1"/>
</dbReference>
<feature type="region of interest" description="Disordered" evidence="19">
    <location>
        <begin position="960"/>
        <end position="1015"/>
    </location>
</feature>
<evidence type="ECO:0000256" key="4">
    <source>
        <dbReference type="ARBA" id="ARBA00015839"/>
    </source>
</evidence>
<feature type="compositionally biased region" description="Pro residues" evidence="19">
    <location>
        <begin position="92"/>
        <end position="177"/>
    </location>
</feature>
<dbReference type="PROSITE" id="PS50280">
    <property type="entry name" value="SET"/>
    <property type="match status" value="1"/>
</dbReference>
<evidence type="ECO:0000256" key="8">
    <source>
        <dbReference type="ARBA" id="ARBA00022691"/>
    </source>
</evidence>
<feature type="compositionally biased region" description="Pro residues" evidence="19">
    <location>
        <begin position="983"/>
        <end position="995"/>
    </location>
</feature>
<keyword evidence="24" id="KW-1185">Reference proteome</keyword>
<keyword evidence="11" id="KW-0805">Transcription regulation</keyword>
<evidence type="ECO:0000256" key="17">
    <source>
        <dbReference type="ARBA" id="ARBA00049129"/>
    </source>
</evidence>
<dbReference type="Pfam" id="PF00856">
    <property type="entry name" value="SET"/>
    <property type="match status" value="1"/>
</dbReference>
<comment type="subcellular location">
    <subcellularLocation>
        <location evidence="2">Chromosome</location>
    </subcellularLocation>
    <subcellularLocation>
        <location evidence="1">Nucleus</location>
    </subcellularLocation>
</comment>
<dbReference type="GO" id="GO:0140999">
    <property type="term" value="F:histone H3K4 trimethyltransferase activity"/>
    <property type="evidence" value="ECO:0007669"/>
    <property type="project" value="UniProtKB-EC"/>
</dbReference>
<keyword evidence="12" id="KW-0804">Transcription</keyword>
<dbReference type="EC" id="2.1.1.354" evidence="3"/>
<feature type="compositionally biased region" description="Polar residues" evidence="19">
    <location>
        <begin position="505"/>
        <end position="515"/>
    </location>
</feature>
<dbReference type="InterPro" id="IPR024636">
    <property type="entry name" value="SET_assoc"/>
</dbReference>
<protein>
    <recommendedName>
        <fullName evidence="4">Histone-lysine N-methyltransferase, H3 lysine-4 specific</fullName>
        <ecNumber evidence="3">2.1.1.354</ecNumber>
    </recommendedName>
    <alternativeName>
        <fullName evidence="14">SET domain-containing protein 1</fullName>
    </alternativeName>
</protein>
<gene>
    <name evidence="23" type="ORF">PsYK624_093460</name>
</gene>
<dbReference type="InterPro" id="IPR001214">
    <property type="entry name" value="SET_dom"/>
</dbReference>
<feature type="region of interest" description="Disordered" evidence="19">
    <location>
        <begin position="1"/>
        <end position="234"/>
    </location>
</feature>
<sequence length="1298" mass="141954">MRNKGKQLENSWNGSSSSGNSPSQAQLGTQVNGAADQLRNELAAIPAPTPAPAAAPPTAPRSFFTGAGPSSLNNQHVGLPPVKPTISFRLRPQPPQPTTEPPPPPPPSSTPPPPPPPSDAPPPPPPTDDAPPPPPGPPPPNDPPPPPPNDPPPPPPPFGRPPSPPPPPSDPPPPPHVPFRITGPANQSFNPPPPPPSGRPPSPPPPPPSEAPPLPPQEYVLPEWPPPRSEYPDDKDFKVLFDFATDKHREAKLRPLIDLVREADAERVKGKPGKEVLVRFNGVFAEGEPEPIPRDPRKGSSYRPRPSRTEFHVVKYEYDANSAGPPPATAVLVMNISPLTPNSTIRRHFSSYGSILSFEPQINTANGAALGIVLIRFSAHEEAKKCIEKENGKKGATGLGNSLAIVEGEELKVVFDGEGKKLAAVLKELDHRRRREREDKKRAEEKKREEERKKKEASASAHTPSTSASHTPNGPWRPSAHPSMLQAESMRTAHYTPHASTSYAQYRMNGSSSGSHPLPRSPAGGSSTPGPNGLPAPPVDSLIHPARIRRAPQFGRMRDDDSAHGPPSYSRSSQLPRPPLPPTHSSAGPSWRGRRPYSWRDREEDTSLPPSRSPSPIRRRGGFTRTAKQREHEAVVEELAKNGYDYVTLEAHGGQLSGAVREEDVKKFFTSFEVEKVLQDHIGWYVTFKTADTARRAAMFLNTGRRTLNRQAVNVIVHAAPSLQSLPSTATWTETELIEHAEKLIMKDLRSLLQQDIVERVVTSEIRRIMGEERSRGKMRTAPAFDGKTVLEDRDGVSEPLVGLGISLSTNLKGLSFRKQKKQVEEPKPSLPETPVVEEVELPPAPEPEPTPVFEEELVAEQPPRKKPKKATPKVVLDEDIESEDDLPAPVVSITITTEPPPPTPPPRKRAPSVSTVVEEPPKKKSRKAEPKPRKTKKTKKAEKLLEPVTIDELIHEVIPDENDFTAPAVTQVRVTPAYESSPEPPSAPAPASPKHPPKSAALPPPKPIDPFGVGVCDDDEDEYFAKLALDEILHGVAPPTATIEVPEQPTEEEEPRPFRVHVTGSARTEGYYKISHAEKSAYVAQYATRGAAEETAAAEEPAPQTANVTSSRSNRANARRRAQGLEEINQVQLAMALSKGEGGATELVKFNQLQTRKKHLRFARSPIHDWGLYALERIARGEMVIEYVGEVIRAQVADKREKAYERQGIGSSYLFRIDEDLVVDATKKGNLGRLINHSCDPNCTAKIITINGEKKIVIYAKQDIELGSEITYDYHFPIEQDKIPCLCGSAKCRGYLN</sequence>
<evidence type="ECO:0000256" key="3">
    <source>
        <dbReference type="ARBA" id="ARBA00012182"/>
    </source>
</evidence>
<proteinExistence type="predicted"/>
<keyword evidence="6" id="KW-0489">Methyltransferase</keyword>
<evidence type="ECO:0000256" key="13">
    <source>
        <dbReference type="ARBA" id="ARBA00023242"/>
    </source>
</evidence>
<accession>A0A9P3GCF1</accession>
<keyword evidence="8" id="KW-0949">S-adenosyl-L-methionine</keyword>
<dbReference type="InterPro" id="IPR012677">
    <property type="entry name" value="Nucleotide-bd_a/b_plait_sf"/>
</dbReference>